<dbReference type="KEGG" id="mcad:Pan265_20740"/>
<dbReference type="GO" id="GO:0000271">
    <property type="term" value="P:polysaccharide biosynthetic process"/>
    <property type="evidence" value="ECO:0007669"/>
    <property type="project" value="TreeGrafter"/>
</dbReference>
<name>A0A518BZ14_9BACT</name>
<dbReference type="SUPFAM" id="SSF53383">
    <property type="entry name" value="PLP-dependent transferases"/>
    <property type="match status" value="1"/>
</dbReference>
<dbReference type="InterPro" id="IPR015424">
    <property type="entry name" value="PyrdxlP-dep_Trfase"/>
</dbReference>
<dbReference type="PANTHER" id="PTHR30244:SF36">
    <property type="entry name" value="3-OXO-GLUCOSE-6-PHOSPHATE:GLUTAMATE AMINOTRANSFERASE"/>
    <property type="match status" value="1"/>
</dbReference>
<protein>
    <submittedName>
        <fullName evidence="6">Aminotransferase</fullName>
        <ecNumber evidence="6">2.6.1.98</ecNumber>
    </submittedName>
</protein>
<dbReference type="OrthoDB" id="9810913at2"/>
<evidence type="ECO:0000256" key="4">
    <source>
        <dbReference type="PIRSR" id="PIRSR000390-2"/>
    </source>
</evidence>
<dbReference type="Pfam" id="PF01041">
    <property type="entry name" value="DegT_DnrJ_EryC1"/>
    <property type="match status" value="1"/>
</dbReference>
<keyword evidence="1 4" id="KW-0663">Pyridoxal phosphate</keyword>
<evidence type="ECO:0000256" key="3">
    <source>
        <dbReference type="PIRSR" id="PIRSR000390-1"/>
    </source>
</evidence>
<evidence type="ECO:0000313" key="6">
    <source>
        <dbReference type="EMBL" id="QDU72210.1"/>
    </source>
</evidence>
<dbReference type="InterPro" id="IPR015422">
    <property type="entry name" value="PyrdxlP-dep_Trfase_small"/>
</dbReference>
<comment type="similarity">
    <text evidence="2 5">Belongs to the DegT/DnrJ/EryC1 family.</text>
</comment>
<accession>A0A518BZ14</accession>
<dbReference type="RefSeq" id="WP_145446381.1">
    <property type="nucleotide sequence ID" value="NZ_CP036280.1"/>
</dbReference>
<dbReference type="InterPro" id="IPR015421">
    <property type="entry name" value="PyrdxlP-dep_Trfase_major"/>
</dbReference>
<dbReference type="AlphaFoldDB" id="A0A518BZ14"/>
<evidence type="ECO:0000256" key="2">
    <source>
        <dbReference type="ARBA" id="ARBA00037999"/>
    </source>
</evidence>
<dbReference type="CDD" id="cd00616">
    <property type="entry name" value="AHBA_syn"/>
    <property type="match status" value="1"/>
</dbReference>
<keyword evidence="7" id="KW-1185">Reference proteome</keyword>
<organism evidence="6 7">
    <name type="scientific">Mucisphaera calidilacus</name>
    <dbReference type="NCBI Taxonomy" id="2527982"/>
    <lineage>
        <taxon>Bacteria</taxon>
        <taxon>Pseudomonadati</taxon>
        <taxon>Planctomycetota</taxon>
        <taxon>Phycisphaerae</taxon>
        <taxon>Phycisphaerales</taxon>
        <taxon>Phycisphaeraceae</taxon>
        <taxon>Mucisphaera</taxon>
    </lineage>
</organism>
<dbReference type="Gene3D" id="3.90.1150.10">
    <property type="entry name" value="Aspartate Aminotransferase, domain 1"/>
    <property type="match status" value="1"/>
</dbReference>
<reference evidence="6 7" key="1">
    <citation type="submission" date="2019-02" db="EMBL/GenBank/DDBJ databases">
        <title>Deep-cultivation of Planctomycetes and their phenomic and genomic characterization uncovers novel biology.</title>
        <authorList>
            <person name="Wiegand S."/>
            <person name="Jogler M."/>
            <person name="Boedeker C."/>
            <person name="Pinto D."/>
            <person name="Vollmers J."/>
            <person name="Rivas-Marin E."/>
            <person name="Kohn T."/>
            <person name="Peeters S.H."/>
            <person name="Heuer A."/>
            <person name="Rast P."/>
            <person name="Oberbeckmann S."/>
            <person name="Bunk B."/>
            <person name="Jeske O."/>
            <person name="Meyerdierks A."/>
            <person name="Storesund J.E."/>
            <person name="Kallscheuer N."/>
            <person name="Luecker S."/>
            <person name="Lage O.M."/>
            <person name="Pohl T."/>
            <person name="Merkel B.J."/>
            <person name="Hornburger P."/>
            <person name="Mueller R.-W."/>
            <person name="Bruemmer F."/>
            <person name="Labrenz M."/>
            <person name="Spormann A.M."/>
            <person name="Op den Camp H."/>
            <person name="Overmann J."/>
            <person name="Amann R."/>
            <person name="Jetten M.S.M."/>
            <person name="Mascher T."/>
            <person name="Medema M.H."/>
            <person name="Devos D.P."/>
            <person name="Kaster A.-K."/>
            <person name="Ovreas L."/>
            <person name="Rohde M."/>
            <person name="Galperin M.Y."/>
            <person name="Jogler C."/>
        </authorList>
    </citation>
    <scope>NUCLEOTIDE SEQUENCE [LARGE SCALE GENOMIC DNA]</scope>
    <source>
        <strain evidence="6 7">Pan265</strain>
    </source>
</reference>
<feature type="modified residue" description="N6-(pyridoxal phosphate)lysine" evidence="4">
    <location>
        <position position="186"/>
    </location>
</feature>
<dbReference type="PIRSF" id="PIRSF000390">
    <property type="entry name" value="PLP_StrS"/>
    <property type="match status" value="1"/>
</dbReference>
<keyword evidence="6" id="KW-0808">Transferase</keyword>
<dbReference type="GO" id="GO:0030170">
    <property type="term" value="F:pyridoxal phosphate binding"/>
    <property type="evidence" value="ECO:0007669"/>
    <property type="project" value="TreeGrafter"/>
</dbReference>
<dbReference type="Gene3D" id="3.40.640.10">
    <property type="entry name" value="Type I PLP-dependent aspartate aminotransferase-like (Major domain)"/>
    <property type="match status" value="1"/>
</dbReference>
<feature type="active site" description="Proton acceptor" evidence="3">
    <location>
        <position position="186"/>
    </location>
</feature>
<dbReference type="Proteomes" id="UP000320386">
    <property type="component" value="Chromosome"/>
</dbReference>
<dbReference type="FunFam" id="3.40.640.10:FF:000089">
    <property type="entry name" value="Aminotransferase, DegT/DnrJ/EryC1/StrS family"/>
    <property type="match status" value="1"/>
</dbReference>
<dbReference type="GO" id="GO:0008483">
    <property type="term" value="F:transaminase activity"/>
    <property type="evidence" value="ECO:0007669"/>
    <property type="project" value="UniProtKB-KW"/>
</dbReference>
<sequence length="370" mass="40672">MPVPLIDLGRQHEPLMNEIRDAFERIVKNSAFILGEEVERFEQALARYAGTKYAIGVTSGTDALLMALMALDIGPGDEVITSPFTFFATAGSISRVGAKPVFIDINPRTYNLQWEMIEGAITEKTKAIMPVHLFGLSAQMDKITEIAEKHGLKVIEDAAQALGARFGDKMVGSMGDVGCYSFYPTKNLAAMGDAGALVTNDGELACRLRCIRVHGMDRADHFPEVGGNFRLDAFKAAVLALKLPHLDTYCTQRRAHADRYGQQLEALPIGTPFEAETRYHVYNQYTVRVHGGAREPLGHHLSACGIGNRVYYSIPLHLQPCYQHLGQGRGSLPNAEEAADEVLSIPVFPEMTHDEQEKVIAAIREFGQAE</sequence>
<evidence type="ECO:0000313" key="7">
    <source>
        <dbReference type="Proteomes" id="UP000320386"/>
    </source>
</evidence>
<proteinExistence type="inferred from homology"/>
<evidence type="ECO:0000256" key="5">
    <source>
        <dbReference type="RuleBase" id="RU004508"/>
    </source>
</evidence>
<keyword evidence="6" id="KW-0032">Aminotransferase</keyword>
<gene>
    <name evidence="6" type="ORF">Pan265_20740</name>
</gene>
<dbReference type="PANTHER" id="PTHR30244">
    <property type="entry name" value="TRANSAMINASE"/>
    <property type="match status" value="1"/>
</dbReference>
<dbReference type="EC" id="2.6.1.98" evidence="6"/>
<dbReference type="EMBL" id="CP036280">
    <property type="protein sequence ID" value="QDU72210.1"/>
    <property type="molecule type" value="Genomic_DNA"/>
</dbReference>
<dbReference type="InterPro" id="IPR000653">
    <property type="entry name" value="DegT/StrS_aminotransferase"/>
</dbReference>
<evidence type="ECO:0000256" key="1">
    <source>
        <dbReference type="ARBA" id="ARBA00022898"/>
    </source>
</evidence>